<keyword evidence="2" id="KW-1185">Reference proteome</keyword>
<accession>A0ABQ0A4R8</accession>
<comment type="caution">
    <text evidence="1">The sequence shown here is derived from an EMBL/GenBank/DDBJ whole genome shotgun (WGS) entry which is preliminary data.</text>
</comment>
<organism evidence="1 2">
    <name type="scientific">Sessilibacter corallicola</name>
    <dbReference type="NCBI Taxonomy" id="2904075"/>
    <lineage>
        <taxon>Bacteria</taxon>
        <taxon>Pseudomonadati</taxon>
        <taxon>Pseudomonadota</taxon>
        <taxon>Gammaproteobacteria</taxon>
        <taxon>Cellvibrionales</taxon>
        <taxon>Cellvibrionaceae</taxon>
        <taxon>Sessilibacter</taxon>
    </lineage>
</organism>
<evidence type="ECO:0000313" key="1">
    <source>
        <dbReference type="EMBL" id="GAA6166663.1"/>
    </source>
</evidence>
<dbReference type="EMBL" id="BAABWN010000001">
    <property type="protein sequence ID" value="GAA6166663.1"/>
    <property type="molecule type" value="Genomic_DNA"/>
</dbReference>
<sequence>MIKYKRERIKIIVSIYYKIGRFFFHIGTFYYLKSSIAERQTNTCTTKAQNHIEFIDNLDKVRHLIKKIKRTNQPRENKIIQTGIEKIWENKKGIDLFN</sequence>
<gene>
    <name evidence="1" type="ORF">NBRC116591_04730</name>
</gene>
<protein>
    <submittedName>
        <fullName evidence="1">Uncharacterized protein</fullName>
    </submittedName>
</protein>
<evidence type="ECO:0000313" key="2">
    <source>
        <dbReference type="Proteomes" id="UP001465153"/>
    </source>
</evidence>
<proteinExistence type="predicted"/>
<name>A0ABQ0A4R8_9GAMM</name>
<dbReference type="Proteomes" id="UP001465153">
    <property type="component" value="Unassembled WGS sequence"/>
</dbReference>
<reference evidence="1 2" key="1">
    <citation type="submission" date="2024-04" db="EMBL/GenBank/DDBJ databases">
        <title>Draft genome sequence of Sessilibacter corallicola NBRC 116591.</title>
        <authorList>
            <person name="Miyakawa T."/>
            <person name="Kusuya Y."/>
            <person name="Miura T."/>
        </authorList>
    </citation>
    <scope>NUCLEOTIDE SEQUENCE [LARGE SCALE GENOMIC DNA]</scope>
    <source>
        <strain evidence="1 2">KU-00831-HH</strain>
    </source>
</reference>